<dbReference type="Proteomes" id="UP001344251">
    <property type="component" value="Chromosome"/>
</dbReference>
<keyword evidence="1" id="KW-0472">Membrane</keyword>
<keyword evidence="3" id="KW-1185">Reference proteome</keyword>
<proteinExistence type="predicted"/>
<sequence length="124" mass="13880">MRRGMINLRFPRRRRDRRGAEPDFVEGMNHVEETYAMTYAREAYERAGHADFDRRVAAATGSFGWQNVNLLVLSAACLAVALLTGLHHLGWWAYPLGGAGVLCAGLVVLRWRLSRRAPGRGRAS</sequence>
<accession>A0ABZ1FR02</accession>
<evidence type="ECO:0008006" key="4">
    <source>
        <dbReference type="Google" id="ProtNLM"/>
    </source>
</evidence>
<name>A0ABZ1FR02_9ACTN</name>
<feature type="transmembrane region" description="Helical" evidence="1">
    <location>
        <begin position="92"/>
        <end position="113"/>
    </location>
</feature>
<evidence type="ECO:0000256" key="1">
    <source>
        <dbReference type="SAM" id="Phobius"/>
    </source>
</evidence>
<protein>
    <recommendedName>
        <fullName evidence="4">DUF4231 domain-containing protein</fullName>
    </recommendedName>
</protein>
<reference evidence="2 3" key="1">
    <citation type="submission" date="2022-10" db="EMBL/GenBank/DDBJ databases">
        <title>The complete genomes of actinobacterial strains from the NBC collection.</title>
        <authorList>
            <person name="Joergensen T.S."/>
            <person name="Alvarez Arevalo M."/>
            <person name="Sterndorff E.B."/>
            <person name="Faurdal D."/>
            <person name="Vuksanovic O."/>
            <person name="Mourched A.-S."/>
            <person name="Charusanti P."/>
            <person name="Shaw S."/>
            <person name="Blin K."/>
            <person name="Weber T."/>
        </authorList>
    </citation>
    <scope>NUCLEOTIDE SEQUENCE [LARGE SCALE GENOMIC DNA]</scope>
    <source>
        <strain evidence="2 3">NBC 01774</strain>
    </source>
</reference>
<evidence type="ECO:0000313" key="2">
    <source>
        <dbReference type="EMBL" id="WSB72886.1"/>
    </source>
</evidence>
<evidence type="ECO:0000313" key="3">
    <source>
        <dbReference type="Proteomes" id="UP001344251"/>
    </source>
</evidence>
<dbReference type="RefSeq" id="WP_326622485.1">
    <property type="nucleotide sequence ID" value="NZ_CP108347.1"/>
</dbReference>
<keyword evidence="1" id="KW-1133">Transmembrane helix</keyword>
<dbReference type="EMBL" id="CP109106">
    <property type="protein sequence ID" value="WSB72886.1"/>
    <property type="molecule type" value="Genomic_DNA"/>
</dbReference>
<gene>
    <name evidence="2" type="ORF">OG863_35790</name>
</gene>
<keyword evidence="1" id="KW-0812">Transmembrane</keyword>
<feature type="transmembrane region" description="Helical" evidence="1">
    <location>
        <begin position="68"/>
        <end position="86"/>
    </location>
</feature>
<organism evidence="2 3">
    <name type="scientific">Streptomyces decoyicus</name>
    <dbReference type="NCBI Taxonomy" id="249567"/>
    <lineage>
        <taxon>Bacteria</taxon>
        <taxon>Bacillati</taxon>
        <taxon>Actinomycetota</taxon>
        <taxon>Actinomycetes</taxon>
        <taxon>Kitasatosporales</taxon>
        <taxon>Streptomycetaceae</taxon>
        <taxon>Streptomyces</taxon>
    </lineage>
</organism>